<dbReference type="EMBL" id="BSNK01000001">
    <property type="protein sequence ID" value="GLQ23051.1"/>
    <property type="molecule type" value="Genomic_DNA"/>
</dbReference>
<dbReference type="SUPFAM" id="SSF51905">
    <property type="entry name" value="FAD/NAD(P)-binding domain"/>
    <property type="match status" value="1"/>
</dbReference>
<proteinExistence type="inferred from homology"/>
<dbReference type="InterPro" id="IPR050703">
    <property type="entry name" value="Flavin_MAO"/>
</dbReference>
<reference evidence="3" key="2">
    <citation type="submission" date="2023-01" db="EMBL/GenBank/DDBJ databases">
        <title>Draft genome sequence of Algimonas ampicilliniresistens strain NBRC 108219.</title>
        <authorList>
            <person name="Sun Q."/>
            <person name="Mori K."/>
        </authorList>
    </citation>
    <scope>NUCLEOTIDE SEQUENCE</scope>
    <source>
        <strain evidence="3">NBRC 108219</strain>
    </source>
</reference>
<dbReference type="Proteomes" id="UP001161391">
    <property type="component" value="Unassembled WGS sequence"/>
</dbReference>
<evidence type="ECO:0000313" key="3">
    <source>
        <dbReference type="EMBL" id="GLQ23051.1"/>
    </source>
</evidence>
<dbReference type="PANTHER" id="PTHR43563:SF1">
    <property type="entry name" value="AMINE OXIDASE [FLAVIN-CONTAINING] B"/>
    <property type="match status" value="1"/>
</dbReference>
<gene>
    <name evidence="3" type="ORF">GCM10007853_09250</name>
</gene>
<comment type="similarity">
    <text evidence="1">Belongs to the flavin monoamine oxidase family.</text>
</comment>
<dbReference type="Gene3D" id="3.90.660.10">
    <property type="match status" value="1"/>
</dbReference>
<reference evidence="3" key="1">
    <citation type="journal article" date="2014" name="Int. J. Syst. Evol. Microbiol.">
        <title>Complete genome of a new Firmicutes species belonging to the dominant human colonic microbiota ('Ruminococcus bicirculans') reveals two chromosomes and a selective capacity to utilize plant glucans.</title>
        <authorList>
            <consortium name="NISC Comparative Sequencing Program"/>
            <person name="Wegmann U."/>
            <person name="Louis P."/>
            <person name="Goesmann A."/>
            <person name="Henrissat B."/>
            <person name="Duncan S.H."/>
            <person name="Flint H.J."/>
        </authorList>
    </citation>
    <scope>NUCLEOTIDE SEQUENCE</scope>
    <source>
        <strain evidence="3">NBRC 108219</strain>
    </source>
</reference>
<evidence type="ECO:0000256" key="1">
    <source>
        <dbReference type="ARBA" id="ARBA00005995"/>
    </source>
</evidence>
<protein>
    <recommendedName>
        <fullName evidence="2">Amine oxidase domain-containing protein</fullName>
    </recommendedName>
</protein>
<dbReference type="InterPro" id="IPR002937">
    <property type="entry name" value="Amino_oxidase"/>
</dbReference>
<comment type="caution">
    <text evidence="3">The sequence shown here is derived from an EMBL/GenBank/DDBJ whole genome shotgun (WGS) entry which is preliminary data.</text>
</comment>
<accession>A0ABQ5V6A1</accession>
<feature type="domain" description="Amine oxidase" evidence="2">
    <location>
        <begin position="5"/>
        <end position="427"/>
    </location>
</feature>
<dbReference type="Gene3D" id="1.10.405.10">
    <property type="entry name" value="Guanine Nucleotide Dissociation Inhibitor, domain 1"/>
    <property type="match status" value="1"/>
</dbReference>
<evidence type="ECO:0000313" key="4">
    <source>
        <dbReference type="Proteomes" id="UP001161391"/>
    </source>
</evidence>
<sequence length="429" mass="46370">MGAGLSGLYTAMLLEDEGFDVQVVEALPRVGGRMFTLDHDGGYTEGGGQQIGASYARILDVAASLGVPLYAEAGRGPSTAHFLNDQWEAGAFTVPQFPTAFQSTPPSSVLFRLLASEPGFESAEGWLDAAPELDISAQQFLTQRGFSPDAQALVERTLNANSLETYSMLNLHRTWQLYQQSGGMGVSQYVEGGSQRLPEAMAASLARPVRTNSPVASVDVNSTYCELKVGRETLRSTHAVCALPLPALRRIEGLRSLANSALTEAISDIPYTQILQIHMQSQAAFWDADNLGPSMWTDTELERIFADTGRDGSLTGFHRGWINGLGVEPWVALGQQAAPRRYLKQLAELRPSTQGALTPLAYVDWTETNPYAGGAYYHWKPGQAGRLARRMSDPIGKLHFAGEHLGILHTGMEAAMESGERAALAIIEG</sequence>
<dbReference type="InterPro" id="IPR036188">
    <property type="entry name" value="FAD/NAD-bd_sf"/>
</dbReference>
<keyword evidence="4" id="KW-1185">Reference proteome</keyword>
<dbReference type="PANTHER" id="PTHR43563">
    <property type="entry name" value="AMINE OXIDASE"/>
    <property type="match status" value="1"/>
</dbReference>
<dbReference type="SUPFAM" id="SSF54373">
    <property type="entry name" value="FAD-linked reductases, C-terminal domain"/>
    <property type="match status" value="1"/>
</dbReference>
<dbReference type="Gene3D" id="3.50.50.60">
    <property type="entry name" value="FAD/NAD(P)-binding domain"/>
    <property type="match status" value="1"/>
</dbReference>
<dbReference type="Pfam" id="PF01593">
    <property type="entry name" value="Amino_oxidase"/>
    <property type="match status" value="1"/>
</dbReference>
<organism evidence="3 4">
    <name type="scientific">Algimonas ampicilliniresistens</name>
    <dbReference type="NCBI Taxonomy" id="1298735"/>
    <lineage>
        <taxon>Bacteria</taxon>
        <taxon>Pseudomonadati</taxon>
        <taxon>Pseudomonadota</taxon>
        <taxon>Alphaproteobacteria</taxon>
        <taxon>Maricaulales</taxon>
        <taxon>Robiginitomaculaceae</taxon>
        <taxon>Algimonas</taxon>
    </lineage>
</organism>
<evidence type="ECO:0000259" key="2">
    <source>
        <dbReference type="Pfam" id="PF01593"/>
    </source>
</evidence>
<name>A0ABQ5V6A1_9PROT</name>